<dbReference type="InterPro" id="IPR000100">
    <property type="entry name" value="RNase_P"/>
</dbReference>
<evidence type="ECO:0000256" key="2">
    <source>
        <dbReference type="ARBA" id="ARBA00022694"/>
    </source>
</evidence>
<dbReference type="InterPro" id="IPR020568">
    <property type="entry name" value="Ribosomal_Su5_D2-typ_SF"/>
</dbReference>
<sequence>MIKLTNLNSDDEFKKLLKLKKIHNNYFTVYFGKIYSGKTNNSLKISFVTKKKIGNAVKRNKIKRKLRSAVQKNLNKNILQKKNYACLMIARSQAYREKFSIISEQVNKTFEKIKRIIN</sequence>
<dbReference type="SUPFAM" id="SSF54211">
    <property type="entry name" value="Ribosomal protein S5 domain 2-like"/>
    <property type="match status" value="1"/>
</dbReference>
<keyword evidence="3" id="KW-0540">Nuclease</keyword>
<dbReference type="EMBL" id="UINC01128597">
    <property type="protein sequence ID" value="SVD08458.1"/>
    <property type="molecule type" value="Genomic_DNA"/>
</dbReference>
<keyword evidence="2" id="KW-0819">tRNA processing</keyword>
<dbReference type="PANTHER" id="PTHR33992:SF1">
    <property type="entry name" value="RIBONUCLEASE P PROTEIN COMPONENT"/>
    <property type="match status" value="1"/>
</dbReference>
<evidence type="ECO:0000256" key="3">
    <source>
        <dbReference type="ARBA" id="ARBA00022722"/>
    </source>
</evidence>
<evidence type="ECO:0000256" key="6">
    <source>
        <dbReference type="ARBA" id="ARBA00022884"/>
    </source>
</evidence>
<dbReference type="NCBIfam" id="TIGR00188">
    <property type="entry name" value="rnpA"/>
    <property type="match status" value="1"/>
</dbReference>
<dbReference type="Pfam" id="PF00825">
    <property type="entry name" value="Ribonuclease_P"/>
    <property type="match status" value="1"/>
</dbReference>
<evidence type="ECO:0000256" key="4">
    <source>
        <dbReference type="ARBA" id="ARBA00022759"/>
    </source>
</evidence>
<dbReference type="GO" id="GO:0000049">
    <property type="term" value="F:tRNA binding"/>
    <property type="evidence" value="ECO:0007669"/>
    <property type="project" value="InterPro"/>
</dbReference>
<keyword evidence="5" id="KW-0378">Hydrolase</keyword>
<evidence type="ECO:0000313" key="7">
    <source>
        <dbReference type="EMBL" id="SVD08458.1"/>
    </source>
</evidence>
<gene>
    <name evidence="7" type="ORF">METZ01_LOCUS361312</name>
</gene>
<dbReference type="PROSITE" id="PS00648">
    <property type="entry name" value="RIBONUCLEASE_P"/>
    <property type="match status" value="1"/>
</dbReference>
<keyword evidence="6" id="KW-0694">RNA-binding</keyword>
<dbReference type="GO" id="GO:0030677">
    <property type="term" value="C:ribonuclease P complex"/>
    <property type="evidence" value="ECO:0007669"/>
    <property type="project" value="TreeGrafter"/>
</dbReference>
<dbReference type="GO" id="GO:0042781">
    <property type="term" value="F:3'-tRNA processing endoribonuclease activity"/>
    <property type="evidence" value="ECO:0007669"/>
    <property type="project" value="TreeGrafter"/>
</dbReference>
<accession>A0A382SH15</accession>
<reference evidence="7" key="1">
    <citation type="submission" date="2018-05" db="EMBL/GenBank/DDBJ databases">
        <authorList>
            <person name="Lanie J.A."/>
            <person name="Ng W.-L."/>
            <person name="Kazmierczak K.M."/>
            <person name="Andrzejewski T.M."/>
            <person name="Davidsen T.M."/>
            <person name="Wayne K.J."/>
            <person name="Tettelin H."/>
            <person name="Glass J.I."/>
            <person name="Rusch D."/>
            <person name="Podicherti R."/>
            <person name="Tsui H.-C.T."/>
            <person name="Winkler M.E."/>
        </authorList>
    </citation>
    <scope>NUCLEOTIDE SEQUENCE</scope>
</reference>
<dbReference type="InterPro" id="IPR020539">
    <property type="entry name" value="RNase_P_CS"/>
</dbReference>
<name>A0A382SH15_9ZZZZ</name>
<dbReference type="GO" id="GO:0004526">
    <property type="term" value="F:ribonuclease P activity"/>
    <property type="evidence" value="ECO:0007669"/>
    <property type="project" value="InterPro"/>
</dbReference>
<dbReference type="InterPro" id="IPR014721">
    <property type="entry name" value="Ribsml_uS5_D2-typ_fold_subgr"/>
</dbReference>
<evidence type="ECO:0000256" key="5">
    <source>
        <dbReference type="ARBA" id="ARBA00022801"/>
    </source>
</evidence>
<dbReference type="PANTHER" id="PTHR33992">
    <property type="entry name" value="RIBONUCLEASE P PROTEIN COMPONENT"/>
    <property type="match status" value="1"/>
</dbReference>
<keyword evidence="4" id="KW-0255">Endonuclease</keyword>
<protein>
    <submittedName>
        <fullName evidence="7">Uncharacterized protein</fullName>
    </submittedName>
</protein>
<dbReference type="HAMAP" id="MF_00227">
    <property type="entry name" value="RNase_P"/>
    <property type="match status" value="1"/>
</dbReference>
<dbReference type="Gene3D" id="3.30.230.10">
    <property type="match status" value="1"/>
</dbReference>
<evidence type="ECO:0000256" key="1">
    <source>
        <dbReference type="ARBA" id="ARBA00002663"/>
    </source>
</evidence>
<organism evidence="7">
    <name type="scientific">marine metagenome</name>
    <dbReference type="NCBI Taxonomy" id="408172"/>
    <lineage>
        <taxon>unclassified sequences</taxon>
        <taxon>metagenomes</taxon>
        <taxon>ecological metagenomes</taxon>
    </lineage>
</organism>
<comment type="function">
    <text evidence="1">RNaseP catalyzes the removal of the 5'-leader sequence from pre-tRNA to produce the mature 5'-terminus. It can also cleave other RNA substrates such as 4.5S RNA. The protein component plays an auxiliary but essential role in vivo by binding to the 5'-leader sequence and broadening the substrate specificity of the ribozyme.</text>
</comment>
<dbReference type="AlphaFoldDB" id="A0A382SH15"/>
<proteinExistence type="inferred from homology"/>